<comment type="caution">
    <text evidence="2">The sequence shown here is derived from an EMBL/GenBank/DDBJ whole genome shotgun (WGS) entry which is preliminary data.</text>
</comment>
<dbReference type="Proteomes" id="UP000467700">
    <property type="component" value="Unassembled WGS sequence"/>
</dbReference>
<evidence type="ECO:0000313" key="3">
    <source>
        <dbReference type="Proteomes" id="UP000467700"/>
    </source>
</evidence>
<gene>
    <name evidence="2" type="ORF">AAE3_LOCUS5144</name>
</gene>
<sequence>MDPSCRILAVSATIDGAKAFIQQIKTISITSPSQTDAPTTVTSQAVSSDAAAFAHIPWTITNRYYTADVHFAPLRMEAVTSSIFLAGMNRRPPPAIVYVWREGEAYSDHIAELSRIMASESYEPEVSLAVRIPAPKSDAEPSTSLARKNDDAEDDGMNGDIDNTLVSYGFEYIDGTRPLEASTSASGTELRDGTF</sequence>
<feature type="region of interest" description="Disordered" evidence="1">
    <location>
        <begin position="133"/>
        <end position="160"/>
    </location>
</feature>
<dbReference type="EMBL" id="CACVBS010000037">
    <property type="protein sequence ID" value="CAA7262935.1"/>
    <property type="molecule type" value="Genomic_DNA"/>
</dbReference>
<name>A0A8S0VRB9_CYCAE</name>
<dbReference type="OrthoDB" id="10261384at2759"/>
<accession>A0A8S0VRB9</accession>
<evidence type="ECO:0000313" key="2">
    <source>
        <dbReference type="EMBL" id="CAA7262935.1"/>
    </source>
</evidence>
<dbReference type="AlphaFoldDB" id="A0A8S0VRB9"/>
<proteinExistence type="predicted"/>
<evidence type="ECO:0000256" key="1">
    <source>
        <dbReference type="SAM" id="MobiDB-lite"/>
    </source>
</evidence>
<keyword evidence="3" id="KW-1185">Reference proteome</keyword>
<organism evidence="2 3">
    <name type="scientific">Cyclocybe aegerita</name>
    <name type="common">Black poplar mushroom</name>
    <name type="synonym">Agrocybe aegerita</name>
    <dbReference type="NCBI Taxonomy" id="1973307"/>
    <lineage>
        <taxon>Eukaryota</taxon>
        <taxon>Fungi</taxon>
        <taxon>Dikarya</taxon>
        <taxon>Basidiomycota</taxon>
        <taxon>Agaricomycotina</taxon>
        <taxon>Agaricomycetes</taxon>
        <taxon>Agaricomycetidae</taxon>
        <taxon>Agaricales</taxon>
        <taxon>Agaricineae</taxon>
        <taxon>Bolbitiaceae</taxon>
        <taxon>Cyclocybe</taxon>
    </lineage>
</organism>
<protein>
    <submittedName>
        <fullName evidence="2">Uncharacterized protein</fullName>
    </submittedName>
</protein>
<reference evidence="2 3" key="1">
    <citation type="submission" date="2020-01" db="EMBL/GenBank/DDBJ databases">
        <authorList>
            <person name="Gupta K D."/>
        </authorList>
    </citation>
    <scope>NUCLEOTIDE SEQUENCE [LARGE SCALE GENOMIC DNA]</scope>
</reference>